<organism evidence="1 2">
    <name type="scientific">Xenopus laevis</name>
    <name type="common">African clawed frog</name>
    <dbReference type="NCBI Taxonomy" id="8355"/>
    <lineage>
        <taxon>Eukaryota</taxon>
        <taxon>Metazoa</taxon>
        <taxon>Chordata</taxon>
        <taxon>Craniata</taxon>
        <taxon>Vertebrata</taxon>
        <taxon>Euteleostomi</taxon>
        <taxon>Amphibia</taxon>
        <taxon>Batrachia</taxon>
        <taxon>Anura</taxon>
        <taxon>Pipoidea</taxon>
        <taxon>Pipidae</taxon>
        <taxon>Xenopodinae</taxon>
        <taxon>Xenopus</taxon>
        <taxon>Xenopus</taxon>
    </lineage>
</organism>
<evidence type="ECO:0000313" key="2">
    <source>
        <dbReference type="Proteomes" id="UP000694892"/>
    </source>
</evidence>
<protein>
    <recommendedName>
        <fullName evidence="3">GIY-YIG domain-containing protein</fullName>
    </recommendedName>
</protein>
<evidence type="ECO:0000313" key="1">
    <source>
        <dbReference type="EMBL" id="OCU02734.1"/>
    </source>
</evidence>
<evidence type="ECO:0008006" key="3">
    <source>
        <dbReference type="Google" id="ProtNLM"/>
    </source>
</evidence>
<sequence length="84" mass="9791">MVYVGQTIRPVKSCIKEHRVSRHFQEAKHALCQLRWAVLEVVRTPTRGGDIKGLLFQKEAEWIKKLDCLQPKGLNDSWNIKCFL</sequence>
<gene>
    <name evidence="1" type="ORF">XELAEV_18008500mg</name>
</gene>
<accession>A0A974E329</accession>
<dbReference type="AlphaFoldDB" id="A0A974E329"/>
<reference evidence="2" key="1">
    <citation type="journal article" date="2016" name="Nature">
        <title>Genome evolution in the allotetraploid frog Xenopus laevis.</title>
        <authorList>
            <person name="Session A.M."/>
            <person name="Uno Y."/>
            <person name="Kwon T."/>
            <person name="Chapman J.A."/>
            <person name="Toyoda A."/>
            <person name="Takahashi S."/>
            <person name="Fukui A."/>
            <person name="Hikosaka A."/>
            <person name="Suzuki A."/>
            <person name="Kondo M."/>
            <person name="van Heeringen S.J."/>
            <person name="Quigley I."/>
            <person name="Heinz S."/>
            <person name="Ogino H."/>
            <person name="Ochi H."/>
            <person name="Hellsten U."/>
            <person name="Lyons J.B."/>
            <person name="Simakov O."/>
            <person name="Putnam N."/>
            <person name="Stites J."/>
            <person name="Kuroki Y."/>
            <person name="Tanaka T."/>
            <person name="Michiue T."/>
            <person name="Watanabe M."/>
            <person name="Bogdanovic O."/>
            <person name="Lister R."/>
            <person name="Georgiou G."/>
            <person name="Paranjpe S.S."/>
            <person name="van Kruijsbergen I."/>
            <person name="Shu S."/>
            <person name="Carlson J."/>
            <person name="Kinoshita T."/>
            <person name="Ohta Y."/>
            <person name="Mawaribuchi S."/>
            <person name="Jenkins J."/>
            <person name="Grimwood J."/>
            <person name="Schmutz J."/>
            <person name="Mitros T."/>
            <person name="Mozaffari S.V."/>
            <person name="Suzuki Y."/>
            <person name="Haramoto Y."/>
            <person name="Yamamoto T.S."/>
            <person name="Takagi C."/>
            <person name="Heald R."/>
            <person name="Miller K."/>
            <person name="Haudenschild C."/>
            <person name="Kitzman J."/>
            <person name="Nakayama T."/>
            <person name="Izutsu Y."/>
            <person name="Robert J."/>
            <person name="Fortriede J."/>
            <person name="Burns K."/>
            <person name="Lotay V."/>
            <person name="Karimi K."/>
            <person name="Yasuoka Y."/>
            <person name="Dichmann D.S."/>
            <person name="Flajnik M.F."/>
            <person name="Houston D.W."/>
            <person name="Shendure J."/>
            <person name="DuPasquier L."/>
            <person name="Vize P.D."/>
            <person name="Zorn A.M."/>
            <person name="Ito M."/>
            <person name="Marcotte E.M."/>
            <person name="Wallingford J.B."/>
            <person name="Ito Y."/>
            <person name="Asashima M."/>
            <person name="Ueno N."/>
            <person name="Matsuda Y."/>
            <person name="Veenstra G.J."/>
            <person name="Fujiyama A."/>
            <person name="Harland R.M."/>
            <person name="Taira M."/>
            <person name="Rokhsar D.S."/>
        </authorList>
    </citation>
    <scope>NUCLEOTIDE SEQUENCE [LARGE SCALE GENOMIC DNA]</scope>
    <source>
        <strain evidence="2">J</strain>
    </source>
</reference>
<name>A0A974E329_XENLA</name>
<proteinExistence type="predicted"/>
<dbReference type="Proteomes" id="UP000694892">
    <property type="component" value="Chromosome 1L"/>
</dbReference>
<dbReference type="EMBL" id="CM004466">
    <property type="protein sequence ID" value="OCU02734.1"/>
    <property type="molecule type" value="Genomic_DNA"/>
</dbReference>